<dbReference type="SUPFAM" id="SSF55073">
    <property type="entry name" value="Nucleotide cyclase"/>
    <property type="match status" value="1"/>
</dbReference>
<dbReference type="Proteomes" id="UP000223913">
    <property type="component" value="Unassembled WGS sequence"/>
</dbReference>
<dbReference type="Pfam" id="PF12833">
    <property type="entry name" value="HTH_18"/>
    <property type="match status" value="1"/>
</dbReference>
<keyword evidence="2" id="KW-0238">DNA-binding</keyword>
<evidence type="ECO:0000256" key="3">
    <source>
        <dbReference type="ARBA" id="ARBA00023163"/>
    </source>
</evidence>
<comment type="caution">
    <text evidence="6">The sequence shown here is derived from an EMBL/GenBank/DDBJ whole genome shotgun (WGS) entry which is preliminary data.</text>
</comment>
<keyword evidence="7" id="KW-1185">Reference proteome</keyword>
<dbReference type="Gene3D" id="1.10.10.60">
    <property type="entry name" value="Homeodomain-like"/>
    <property type="match status" value="2"/>
</dbReference>
<reference evidence="6 7" key="1">
    <citation type="submission" date="2017-10" db="EMBL/GenBank/DDBJ databases">
        <title>The draft genome sequence of Lewinella nigricans NBRC 102662.</title>
        <authorList>
            <person name="Wang K."/>
        </authorList>
    </citation>
    <scope>NUCLEOTIDE SEQUENCE [LARGE SCALE GENOMIC DNA]</scope>
    <source>
        <strain evidence="6 7">NBRC 102662</strain>
    </source>
</reference>
<dbReference type="GO" id="GO:0043565">
    <property type="term" value="F:sequence-specific DNA binding"/>
    <property type="evidence" value="ECO:0007669"/>
    <property type="project" value="InterPro"/>
</dbReference>
<accession>A0A2D0NJK5</accession>
<dbReference type="SMART" id="SM00044">
    <property type="entry name" value="CYCc"/>
    <property type="match status" value="1"/>
</dbReference>
<dbReference type="InterPro" id="IPR029787">
    <property type="entry name" value="Nucleotide_cyclase"/>
</dbReference>
<dbReference type="PROSITE" id="PS50125">
    <property type="entry name" value="GUANYLATE_CYCLASE_2"/>
    <property type="match status" value="1"/>
</dbReference>
<dbReference type="GO" id="GO:0004016">
    <property type="term" value="F:adenylate cyclase activity"/>
    <property type="evidence" value="ECO:0007669"/>
    <property type="project" value="UniProtKB-ARBA"/>
</dbReference>
<dbReference type="InterPro" id="IPR001054">
    <property type="entry name" value="A/G_cyclase"/>
</dbReference>
<feature type="domain" description="Guanylate cyclase" evidence="5">
    <location>
        <begin position="12"/>
        <end position="119"/>
    </location>
</feature>
<dbReference type="CDD" id="cd07302">
    <property type="entry name" value="CHD"/>
    <property type="match status" value="1"/>
</dbReference>
<evidence type="ECO:0000259" key="5">
    <source>
        <dbReference type="PROSITE" id="PS50125"/>
    </source>
</evidence>
<evidence type="ECO:0000256" key="1">
    <source>
        <dbReference type="ARBA" id="ARBA00023015"/>
    </source>
</evidence>
<dbReference type="GO" id="GO:0035556">
    <property type="term" value="P:intracellular signal transduction"/>
    <property type="evidence" value="ECO:0007669"/>
    <property type="project" value="InterPro"/>
</dbReference>
<evidence type="ECO:0000256" key="2">
    <source>
        <dbReference type="ARBA" id="ARBA00023125"/>
    </source>
</evidence>
<sequence length="784" mass="88618">MPAEQKTRRLAAIMFTDIVGYTAIMQQDEARATALRVRHRDVFEQQHRTYNGEILQYFGDGSLSIFQSGVEAVSCAIAIQKALSAEPAVPLRVGLHVGDIVYDGTEIYGDSVNVASRIESMGVAGAILISGNLDHELKNHPHISTVSLGHFEFKNVDNPLEVFAVSNRGIIVPERSALKGKQKQPSKSIAVLPFVNMSAREENEYFSDGMTEEIINALTKIKNLKVTSRTSSFFFKGKNIPIPEIGRELNVSTVLEGSIRLAGNRMRITAQLIDVAEDYHFWSETFDRSLDDIFAVQDEISLLIADKLREQIGHLDIEDHLVEAPKVSVDGYKRYLKGHYHLLKMTKADLDEGLAIMEEILEEQPDFALAHLGMHQGYTMLGSIGLIPAEEGFAKGKPHLEKAIELEPDLPECQLNLAWISFLQDWDLEATYLHLNKVQEIRPIVDYYQSMASILVAEKKFAAAHHYIDIAMQMDPFSEINFHLKGFIHYCEEQFETAITCFEKGLALNPGFQVSMLYWGCALIGLDRKKDCLEFYRKLPEDNGDDLLKLGGMTIAHAALGNEAEVSSGIKRLEAALSTSLLERAMNILIFCRAVQGNHDVVLNLLEQAVNYHLPLIVYLYADPMLKPLWPDPRFQQLMKQVLGEATSFDLPDRKYKKMLFSREEMEQYSRKLEALMAEKQPYLDPNLSLRSLAELLDLPPNHMSQLLNEGFDQNFSEYINSYRLEAFKTKVADPAFQHLTLLGLAYECGFNSKTVFNTFFKKSMGKTPRAYWKEVVKQQQEGA</sequence>
<evidence type="ECO:0000313" key="7">
    <source>
        <dbReference type="Proteomes" id="UP000223913"/>
    </source>
</evidence>
<keyword evidence="3" id="KW-0804">Transcription</keyword>
<organism evidence="6 7">
    <name type="scientific">Flavilitoribacter nigricans (strain ATCC 23147 / DSM 23189 / NBRC 102662 / NCIMB 1420 / SS-2)</name>
    <name type="common">Lewinella nigricans</name>
    <dbReference type="NCBI Taxonomy" id="1122177"/>
    <lineage>
        <taxon>Bacteria</taxon>
        <taxon>Pseudomonadati</taxon>
        <taxon>Bacteroidota</taxon>
        <taxon>Saprospiria</taxon>
        <taxon>Saprospirales</taxon>
        <taxon>Lewinellaceae</taxon>
        <taxon>Flavilitoribacter</taxon>
    </lineage>
</organism>
<dbReference type="InterPro" id="IPR011990">
    <property type="entry name" value="TPR-like_helical_dom_sf"/>
</dbReference>
<dbReference type="SUPFAM" id="SSF46689">
    <property type="entry name" value="Homeodomain-like"/>
    <property type="match status" value="1"/>
</dbReference>
<dbReference type="Pfam" id="PF00211">
    <property type="entry name" value="Guanylate_cyc"/>
    <property type="match status" value="1"/>
</dbReference>
<dbReference type="OrthoDB" id="9779074at2"/>
<feature type="domain" description="HTH araC/xylS-type" evidence="4">
    <location>
        <begin position="667"/>
        <end position="775"/>
    </location>
</feature>
<dbReference type="GO" id="GO:0003700">
    <property type="term" value="F:DNA-binding transcription factor activity"/>
    <property type="evidence" value="ECO:0007669"/>
    <property type="project" value="InterPro"/>
</dbReference>
<dbReference type="SUPFAM" id="SSF48452">
    <property type="entry name" value="TPR-like"/>
    <property type="match status" value="1"/>
</dbReference>
<dbReference type="PANTHER" id="PTHR43280:SF29">
    <property type="entry name" value="ARAC-FAMILY TRANSCRIPTIONAL REGULATOR"/>
    <property type="match status" value="1"/>
</dbReference>
<evidence type="ECO:0000259" key="4">
    <source>
        <dbReference type="PROSITE" id="PS01124"/>
    </source>
</evidence>
<proteinExistence type="predicted"/>
<name>A0A2D0NJK5_FLAN2</name>
<evidence type="ECO:0000313" key="6">
    <source>
        <dbReference type="EMBL" id="PHN08637.1"/>
    </source>
</evidence>
<dbReference type="Gene3D" id="1.25.40.10">
    <property type="entry name" value="Tetratricopeptide repeat domain"/>
    <property type="match status" value="1"/>
</dbReference>
<dbReference type="InterPro" id="IPR009057">
    <property type="entry name" value="Homeodomain-like_sf"/>
</dbReference>
<dbReference type="Gene3D" id="3.30.70.1230">
    <property type="entry name" value="Nucleotide cyclase"/>
    <property type="match status" value="1"/>
</dbReference>
<dbReference type="PROSITE" id="PS01124">
    <property type="entry name" value="HTH_ARAC_FAMILY_2"/>
    <property type="match status" value="1"/>
</dbReference>
<dbReference type="RefSeq" id="WP_099148227.1">
    <property type="nucleotide sequence ID" value="NZ_PDUD01000001.1"/>
</dbReference>
<gene>
    <name evidence="6" type="ORF">CRP01_01625</name>
</gene>
<keyword evidence="1" id="KW-0805">Transcription regulation</keyword>
<dbReference type="PANTHER" id="PTHR43280">
    <property type="entry name" value="ARAC-FAMILY TRANSCRIPTIONAL REGULATOR"/>
    <property type="match status" value="1"/>
</dbReference>
<dbReference type="GO" id="GO:0009190">
    <property type="term" value="P:cyclic nucleotide biosynthetic process"/>
    <property type="evidence" value="ECO:0007669"/>
    <property type="project" value="InterPro"/>
</dbReference>
<dbReference type="EMBL" id="PDUD01000001">
    <property type="protein sequence ID" value="PHN08637.1"/>
    <property type="molecule type" value="Genomic_DNA"/>
</dbReference>
<dbReference type="Gene3D" id="3.40.50.10070">
    <property type="entry name" value="TolB, N-terminal domain"/>
    <property type="match status" value="1"/>
</dbReference>
<dbReference type="InterPro" id="IPR018060">
    <property type="entry name" value="HTH_AraC"/>
</dbReference>
<protein>
    <submittedName>
        <fullName evidence="6">Adenylate/guanylate cyclase domain-containing protein</fullName>
    </submittedName>
</protein>
<dbReference type="AlphaFoldDB" id="A0A2D0NJK5"/>
<dbReference type="SMART" id="SM00342">
    <property type="entry name" value="HTH_ARAC"/>
    <property type="match status" value="1"/>
</dbReference>